<dbReference type="PATRIC" id="fig|104102.7.peg.2191"/>
<sequence length="40" mass="4609">MKAEARLYGNKSFRASPASFHKENSRRLKGRTLPPLHQDL</sequence>
<evidence type="ECO:0000313" key="2">
    <source>
        <dbReference type="EMBL" id="KGB22637.1"/>
    </source>
</evidence>
<evidence type="ECO:0000256" key="1">
    <source>
        <dbReference type="SAM" id="MobiDB-lite"/>
    </source>
</evidence>
<evidence type="ECO:0000313" key="3">
    <source>
        <dbReference type="Proteomes" id="UP000029448"/>
    </source>
</evidence>
<organism evidence="2 3">
    <name type="scientific">Acetobacter tropicalis</name>
    <dbReference type="NCBI Taxonomy" id="104102"/>
    <lineage>
        <taxon>Bacteria</taxon>
        <taxon>Pseudomonadati</taxon>
        <taxon>Pseudomonadota</taxon>
        <taxon>Alphaproteobacteria</taxon>
        <taxon>Acetobacterales</taxon>
        <taxon>Acetobacteraceae</taxon>
        <taxon>Acetobacter</taxon>
    </lineage>
</organism>
<feature type="region of interest" description="Disordered" evidence="1">
    <location>
        <begin position="1"/>
        <end position="40"/>
    </location>
</feature>
<dbReference type="AlphaFoldDB" id="A0A094YMP8"/>
<name>A0A094YMP8_9PROT</name>
<dbReference type="STRING" id="104102.AtDm6_2218"/>
<proteinExistence type="predicted"/>
<keyword evidence="3" id="KW-1185">Reference proteome</keyword>
<dbReference type="EMBL" id="JOKM01000075">
    <property type="protein sequence ID" value="KGB22637.1"/>
    <property type="molecule type" value="Genomic_DNA"/>
</dbReference>
<protein>
    <submittedName>
        <fullName evidence="2">Uncharacterized protein</fullName>
    </submittedName>
</protein>
<accession>A0A094YMP8</accession>
<comment type="caution">
    <text evidence="2">The sequence shown here is derived from an EMBL/GenBank/DDBJ whole genome shotgun (WGS) entry which is preliminary data.</text>
</comment>
<gene>
    <name evidence="2" type="ORF">AtDm6_2218</name>
</gene>
<dbReference type="Proteomes" id="UP000029448">
    <property type="component" value="Unassembled WGS sequence"/>
</dbReference>
<reference evidence="2 3" key="1">
    <citation type="submission" date="2014-06" db="EMBL/GenBank/DDBJ databases">
        <title>Functional and comparative genomic analyses of the Drosophila gut microbiota identify candidate symbiosis factors.</title>
        <authorList>
            <person name="Newell P.D."/>
            <person name="Chaston J.M."/>
            <person name="Douglas A.E."/>
        </authorList>
    </citation>
    <scope>NUCLEOTIDE SEQUENCE [LARGE SCALE GENOMIC DNA]</scope>
    <source>
        <strain evidence="2 3">DmCS_006</strain>
    </source>
</reference>